<dbReference type="GO" id="GO:0016491">
    <property type="term" value="F:oxidoreductase activity"/>
    <property type="evidence" value="ECO:0007669"/>
    <property type="project" value="InterPro"/>
</dbReference>
<comment type="caution">
    <text evidence="3">The sequence shown here is derived from an EMBL/GenBank/DDBJ whole genome shotgun (WGS) entry which is preliminary data.</text>
</comment>
<proteinExistence type="predicted"/>
<gene>
    <name evidence="3" type="ORF">FDA94_31895</name>
</gene>
<keyword evidence="4" id="KW-1185">Reference proteome</keyword>
<dbReference type="InterPro" id="IPR011032">
    <property type="entry name" value="GroES-like_sf"/>
</dbReference>
<reference evidence="3 4" key="1">
    <citation type="submission" date="2019-04" db="EMBL/GenBank/DDBJ databases">
        <title>Herbidospora sp. NEAU-GS14.nov., a novel actinomycete isolated from soil.</title>
        <authorList>
            <person name="Han L."/>
        </authorList>
    </citation>
    <scope>NUCLEOTIDE SEQUENCE [LARGE SCALE GENOMIC DNA]</scope>
    <source>
        <strain evidence="3 4">NEAU-GS14</strain>
    </source>
</reference>
<dbReference type="SUPFAM" id="SSF51735">
    <property type="entry name" value="NAD(P)-binding Rossmann-fold domains"/>
    <property type="match status" value="1"/>
</dbReference>
<name>A0A4U3M536_9ACTN</name>
<dbReference type="InterPro" id="IPR013154">
    <property type="entry name" value="ADH-like_N"/>
</dbReference>
<dbReference type="Gene3D" id="3.40.50.720">
    <property type="entry name" value="NAD(P)-binding Rossmann-like Domain"/>
    <property type="match status" value="1"/>
</dbReference>
<dbReference type="AlphaFoldDB" id="A0A4U3M536"/>
<accession>A0A4U3M536</accession>
<dbReference type="InterPro" id="IPR020843">
    <property type="entry name" value="ER"/>
</dbReference>
<keyword evidence="1" id="KW-0521">NADP</keyword>
<dbReference type="PANTHER" id="PTHR44154">
    <property type="entry name" value="QUINONE OXIDOREDUCTASE"/>
    <property type="match status" value="1"/>
</dbReference>
<organism evidence="3 4">
    <name type="scientific">Herbidospora galbida</name>
    <dbReference type="NCBI Taxonomy" id="2575442"/>
    <lineage>
        <taxon>Bacteria</taxon>
        <taxon>Bacillati</taxon>
        <taxon>Actinomycetota</taxon>
        <taxon>Actinomycetes</taxon>
        <taxon>Streptosporangiales</taxon>
        <taxon>Streptosporangiaceae</taxon>
        <taxon>Herbidospora</taxon>
    </lineage>
</organism>
<feature type="domain" description="Enoyl reductase (ER)" evidence="2">
    <location>
        <begin position="11"/>
        <end position="302"/>
    </location>
</feature>
<dbReference type="OrthoDB" id="9792162at2"/>
<evidence type="ECO:0000259" key="2">
    <source>
        <dbReference type="SMART" id="SM00829"/>
    </source>
</evidence>
<dbReference type="Pfam" id="PF08240">
    <property type="entry name" value="ADH_N"/>
    <property type="match status" value="1"/>
</dbReference>
<dbReference type="Gene3D" id="3.90.180.10">
    <property type="entry name" value="Medium-chain alcohol dehydrogenases, catalytic domain"/>
    <property type="match status" value="1"/>
</dbReference>
<dbReference type="CDD" id="cd05289">
    <property type="entry name" value="MDR_like_2"/>
    <property type="match status" value="1"/>
</dbReference>
<protein>
    <submittedName>
        <fullName evidence="3">NADP-dependent oxidoreductase</fullName>
    </submittedName>
</protein>
<dbReference type="EMBL" id="SZQA01000039">
    <property type="protein sequence ID" value="TKK83968.1"/>
    <property type="molecule type" value="Genomic_DNA"/>
</dbReference>
<evidence type="ECO:0000313" key="3">
    <source>
        <dbReference type="EMBL" id="TKK83968.1"/>
    </source>
</evidence>
<dbReference type="SUPFAM" id="SSF50129">
    <property type="entry name" value="GroES-like"/>
    <property type="match status" value="1"/>
</dbReference>
<dbReference type="Proteomes" id="UP000308705">
    <property type="component" value="Unassembled WGS sequence"/>
</dbReference>
<dbReference type="SMART" id="SM00829">
    <property type="entry name" value="PKS_ER"/>
    <property type="match status" value="1"/>
</dbReference>
<sequence>MPKAYVYREYGGPEVEEFADLPKPTAGPGQVVIRVRAAGVNPADWKRRTGWRGPGVNPDHFPAVFGNEVAGVIAEIGPGVTGLKPGEAVFGSPLKGGYAEYAVLPASGLARKPDVVSFEDAATLPVAAATAYDGLRQLGLPRGGTLLITGVGGGVGTAAAQIARHAGVRVVGTADPAKREFVESLGAAYVEPGPGVAERVRAVAPEGVDGIYDLVGGDALREVAPVLSDHSKLISAGDQTTARDLGGKPVARARTKEVLGAVADLVADGVLDPHVTATYPLDQADRALREVENGHARGKIVITA</sequence>
<dbReference type="InterPro" id="IPR036291">
    <property type="entry name" value="NAD(P)-bd_dom_sf"/>
</dbReference>
<dbReference type="PANTHER" id="PTHR44154:SF1">
    <property type="entry name" value="QUINONE OXIDOREDUCTASE"/>
    <property type="match status" value="1"/>
</dbReference>
<dbReference type="RefSeq" id="WP_137250775.1">
    <property type="nucleotide sequence ID" value="NZ_SZQA01000039.1"/>
</dbReference>
<evidence type="ECO:0000313" key="4">
    <source>
        <dbReference type="Proteomes" id="UP000308705"/>
    </source>
</evidence>
<evidence type="ECO:0000256" key="1">
    <source>
        <dbReference type="ARBA" id="ARBA00022857"/>
    </source>
</evidence>
<dbReference type="InterPro" id="IPR051603">
    <property type="entry name" value="Zinc-ADH_QOR/CCCR"/>
</dbReference>
<dbReference type="Pfam" id="PF13602">
    <property type="entry name" value="ADH_zinc_N_2"/>
    <property type="match status" value="1"/>
</dbReference>